<dbReference type="EMBL" id="JYDP01007641">
    <property type="protein sequence ID" value="KRY65002.1"/>
    <property type="molecule type" value="Genomic_DNA"/>
</dbReference>
<evidence type="ECO:0000313" key="2">
    <source>
        <dbReference type="EMBL" id="KRY84059.1"/>
    </source>
</evidence>
<feature type="non-terminal residue" evidence="1">
    <location>
        <position position="1"/>
    </location>
</feature>
<gene>
    <name evidence="1" type="ORF">T11_15424</name>
    <name evidence="2" type="ORF">T11_2777</name>
</gene>
<proteinExistence type="predicted"/>
<dbReference type="EMBL" id="JYDP01006314">
    <property type="protein sequence ID" value="KRY84059.1"/>
    <property type="molecule type" value="Genomic_DNA"/>
</dbReference>
<dbReference type="AlphaFoldDB" id="A0A0V1DU34"/>
<reference evidence="1 3" key="1">
    <citation type="submission" date="2015-01" db="EMBL/GenBank/DDBJ databases">
        <title>Evolution of Trichinella species and genotypes.</title>
        <authorList>
            <person name="Korhonen P.K."/>
            <person name="Edoardo P."/>
            <person name="Giuseppe L.R."/>
            <person name="Gasser R.B."/>
        </authorList>
    </citation>
    <scope>NUCLEOTIDE SEQUENCE [LARGE SCALE GENOMIC DNA]</scope>
    <source>
        <strain evidence="1">ISS1029</strain>
    </source>
</reference>
<accession>A0A0V1DU34</accession>
<sequence>LGESRPGTAKILVVWILWSGDGTGSKGSLKDCSGESRA</sequence>
<organism evidence="1 3">
    <name type="scientific">Trichinella zimbabwensis</name>
    <dbReference type="NCBI Taxonomy" id="268475"/>
    <lineage>
        <taxon>Eukaryota</taxon>
        <taxon>Metazoa</taxon>
        <taxon>Ecdysozoa</taxon>
        <taxon>Nematoda</taxon>
        <taxon>Enoplea</taxon>
        <taxon>Dorylaimia</taxon>
        <taxon>Trichinellida</taxon>
        <taxon>Trichinellidae</taxon>
        <taxon>Trichinella</taxon>
    </lineage>
</organism>
<dbReference type="Proteomes" id="UP000055024">
    <property type="component" value="Unassembled WGS sequence"/>
</dbReference>
<evidence type="ECO:0000313" key="3">
    <source>
        <dbReference type="Proteomes" id="UP000055024"/>
    </source>
</evidence>
<comment type="caution">
    <text evidence="1">The sequence shown here is derived from an EMBL/GenBank/DDBJ whole genome shotgun (WGS) entry which is preliminary data.</text>
</comment>
<keyword evidence="3" id="KW-1185">Reference proteome</keyword>
<evidence type="ECO:0000313" key="1">
    <source>
        <dbReference type="EMBL" id="KRY65002.1"/>
    </source>
</evidence>
<protein>
    <submittedName>
        <fullName evidence="1">Uncharacterized protein</fullName>
    </submittedName>
</protein>
<name>A0A0V1DU34_9BILA</name>